<proteinExistence type="predicted"/>
<accession>A0A1H7RNA0</accession>
<protein>
    <submittedName>
        <fullName evidence="1">CarboxypepD_reg-like domain-containing protein</fullName>
    </submittedName>
</protein>
<dbReference type="EMBL" id="FNZR01000007">
    <property type="protein sequence ID" value="SEL61508.1"/>
    <property type="molecule type" value="Genomic_DNA"/>
</dbReference>
<evidence type="ECO:0000313" key="1">
    <source>
        <dbReference type="EMBL" id="SEL61508.1"/>
    </source>
</evidence>
<name>A0A1H7RNA0_9SPHI</name>
<dbReference type="InterPro" id="IPR008969">
    <property type="entry name" value="CarboxyPept-like_regulatory"/>
</dbReference>
<keyword evidence="2" id="KW-1185">Reference proteome</keyword>
<dbReference type="AlphaFoldDB" id="A0A1H7RNA0"/>
<gene>
    <name evidence="1" type="ORF">SAMN05421740_107205</name>
</gene>
<dbReference type="SUPFAM" id="SSF56935">
    <property type="entry name" value="Porins"/>
    <property type="match status" value="1"/>
</dbReference>
<dbReference type="SUPFAM" id="SSF49464">
    <property type="entry name" value="Carboxypeptidase regulatory domain-like"/>
    <property type="match status" value="1"/>
</dbReference>
<evidence type="ECO:0000313" key="2">
    <source>
        <dbReference type="Proteomes" id="UP000198916"/>
    </source>
</evidence>
<dbReference type="Proteomes" id="UP000198916">
    <property type="component" value="Unassembled WGS sequence"/>
</dbReference>
<dbReference type="OrthoDB" id="603275at2"/>
<organism evidence="1 2">
    <name type="scientific">Parapedobacter koreensis</name>
    <dbReference type="NCBI Taxonomy" id="332977"/>
    <lineage>
        <taxon>Bacteria</taxon>
        <taxon>Pseudomonadati</taxon>
        <taxon>Bacteroidota</taxon>
        <taxon>Sphingobacteriia</taxon>
        <taxon>Sphingobacteriales</taxon>
        <taxon>Sphingobacteriaceae</taxon>
        <taxon>Parapedobacter</taxon>
    </lineage>
</organism>
<dbReference type="STRING" id="332977.SAMN05421740_107205"/>
<sequence length="897" mass="102166">MFSRIMSAYLLQLVTVQVMLLVSLSISATAQQISLAGTVSDEQGVPVPLANVLIKQRKNEKLLYFKATDNNGAFVLNLPSETILTYFYLEVTHVSYRTIKIELEKGKNFYEIRLSRQRVHLDEVSVGIKPRINASGDTIRYDVNSFATQLDRSVGDALKRMPGFEVEQNGRILYQGQAISHLYIDGDDLLEGKYGIGTRAIPHAIVQGVEVYKNHQDIKVLQDRVVSRDITINLVIADKAKMRLNGEAKLGGGWPEQYVSELNAIVFNDKIKMLDALKGNNAGIDIREDLQDLTGQAATNLERHSQPLLSSGTAGAPNLPKARHYLNNSVGLFAHHLVTLDADWQVRANIDLFADRNKLIYDNQNMIFGEMDSISFTEQLYRVNKPFLTEGSLRVHKNTKKTYLNNLLKFNYSRDYSAAELSGDEQLIDQRLKQQQWFFDNHFQYFPMLKGKDVLKFSGRVATNKAPEQLVLASPQKPIVDVPSMSLSWLRQRVTTRTTHAELNIEYLLKPTWFSHRYNLQAFSEWQSLHSSLNPIEGEQVLDEITTGNALQWRRSYALLGSTYEIKRSNFTLSATLPLRLQQISYDDAQFALNRGQVDWLFDPSLEISKKIGQQHEVAGHYGYSNTFGNMQNIYQGAIMTNYRTLLANDTVLQRNRGHHAGFAVKLANAPDMLFVNLGYDYAHVASNVMMSYQVTEQLTSVVALPLTNRQTQHNAVAGISKFLFFLGVKSGITAKWSLTNDNQLVNDALLPYRNRMFSLSPDLNAKLLGRINVAYIGNWSWLHNEPRQRGLPFSQRLVTFSQSVQLYYSPSAMLDIGLKGQQLYTKQREQANYNYFFMDANARYKIPTWRIVLEFDLFNIANIKTFEYIALTTNSRHNNRYQIRGRMALVKAAFTF</sequence>
<reference evidence="2" key="1">
    <citation type="submission" date="2016-10" db="EMBL/GenBank/DDBJ databases">
        <authorList>
            <person name="Varghese N."/>
            <person name="Submissions S."/>
        </authorList>
    </citation>
    <scope>NUCLEOTIDE SEQUENCE [LARGE SCALE GENOMIC DNA]</scope>
    <source>
        <strain evidence="2">Jip14</strain>
    </source>
</reference>